<comment type="similarity">
    <text evidence="2 9 10">Belongs to the CRISPR-associated endoribonuclease Cas2 protein family.</text>
</comment>
<evidence type="ECO:0000313" key="11">
    <source>
        <dbReference type="EMBL" id="OCL26495.1"/>
    </source>
</evidence>
<evidence type="ECO:0000256" key="8">
    <source>
        <dbReference type="ARBA" id="ARBA00023118"/>
    </source>
</evidence>
<name>A0A1C0A8B8_9FIRM</name>
<dbReference type="PANTHER" id="PTHR34405:SF3">
    <property type="entry name" value="CRISPR-ASSOCIATED ENDORIBONUCLEASE CAS2 3"/>
    <property type="match status" value="1"/>
</dbReference>
<dbReference type="Proteomes" id="UP000093514">
    <property type="component" value="Unassembled WGS sequence"/>
</dbReference>
<evidence type="ECO:0000313" key="12">
    <source>
        <dbReference type="Proteomes" id="UP000093514"/>
    </source>
</evidence>
<organism evidence="11 12">
    <name type="scientific">Orenia metallireducens</name>
    <dbReference type="NCBI Taxonomy" id="1413210"/>
    <lineage>
        <taxon>Bacteria</taxon>
        <taxon>Bacillati</taxon>
        <taxon>Bacillota</taxon>
        <taxon>Clostridia</taxon>
        <taxon>Halanaerobiales</taxon>
        <taxon>Halobacteroidaceae</taxon>
        <taxon>Orenia</taxon>
    </lineage>
</organism>
<reference evidence="12" key="1">
    <citation type="submission" date="2016-07" db="EMBL/GenBank/DDBJ databases">
        <authorList>
            <person name="Florea S."/>
            <person name="Webb J.S."/>
            <person name="Jaromczyk J."/>
            <person name="Schardl C.L."/>
        </authorList>
    </citation>
    <scope>NUCLEOTIDE SEQUENCE [LARGE SCALE GENOMIC DNA]</scope>
    <source>
        <strain evidence="12">Z6</strain>
    </source>
</reference>
<reference evidence="11 12" key="2">
    <citation type="submission" date="2016-08" db="EMBL/GenBank/DDBJ databases">
        <title>Orenia metallireducens sp. nov. strain Z6, a Novel Metal-reducing Firmicute from the Deep Subsurface.</title>
        <authorList>
            <person name="Maxim B.I."/>
            <person name="Kenneth K."/>
            <person name="Flynn T.M."/>
            <person name="Oloughlin E.J."/>
            <person name="Locke R.A."/>
            <person name="Weber J.R."/>
            <person name="Egan S.M."/>
            <person name="Mackie R.I."/>
            <person name="Cann I.K."/>
        </authorList>
    </citation>
    <scope>NUCLEOTIDE SEQUENCE [LARGE SCALE GENOMIC DNA]</scope>
    <source>
        <strain evidence="11 12">Z6</strain>
    </source>
</reference>
<proteinExistence type="inferred from homology"/>
<evidence type="ECO:0000256" key="2">
    <source>
        <dbReference type="ARBA" id="ARBA00009959"/>
    </source>
</evidence>
<keyword evidence="6 9" id="KW-0378">Hydrolase</keyword>
<dbReference type="Gene3D" id="3.30.70.240">
    <property type="match status" value="1"/>
</dbReference>
<comment type="function">
    <text evidence="9">CRISPR (clustered regularly interspaced short palindromic repeat), is an adaptive immune system that provides protection against mobile genetic elements (viruses, transposable elements and conjugative plasmids). CRISPR clusters contain sequences complementary to antecedent mobile elements and target invading nucleic acids. CRISPR clusters are transcribed and processed into CRISPR RNA (crRNA). Functions as a ssRNA-specific endoribonuclease. Involved in the integration of spacer DNA into the CRISPR cassette.</text>
</comment>
<feature type="binding site" evidence="9">
    <location>
        <position position="8"/>
    </location>
    <ligand>
        <name>Mg(2+)</name>
        <dbReference type="ChEBI" id="CHEBI:18420"/>
        <note>catalytic</note>
    </ligand>
</feature>
<gene>
    <name evidence="9" type="primary">cas2</name>
    <name evidence="11" type="ORF">U472_10890</name>
</gene>
<dbReference type="AlphaFoldDB" id="A0A1C0A8B8"/>
<dbReference type="GO" id="GO:0046872">
    <property type="term" value="F:metal ion binding"/>
    <property type="evidence" value="ECO:0007669"/>
    <property type="project" value="UniProtKB-UniRule"/>
</dbReference>
<keyword evidence="12" id="KW-1185">Reference proteome</keyword>
<dbReference type="RefSeq" id="WP_068718381.1">
    <property type="nucleotide sequence ID" value="NZ_LWDV01000009.1"/>
</dbReference>
<protein>
    <recommendedName>
        <fullName evidence="9">CRISPR-associated endoribonuclease Cas2</fullName>
        <ecNumber evidence="9">3.1.-.-</ecNumber>
    </recommendedName>
</protein>
<dbReference type="CDD" id="cd09725">
    <property type="entry name" value="Cas2_I_II_III"/>
    <property type="match status" value="1"/>
</dbReference>
<dbReference type="OrthoDB" id="9798176at2"/>
<evidence type="ECO:0000256" key="1">
    <source>
        <dbReference type="ARBA" id="ARBA00001946"/>
    </source>
</evidence>
<accession>A0A1C0A8B8</accession>
<dbReference type="HAMAP" id="MF_01471">
    <property type="entry name" value="Cas2"/>
    <property type="match status" value="1"/>
</dbReference>
<evidence type="ECO:0000256" key="10">
    <source>
        <dbReference type="PIRNR" id="PIRNR032582"/>
    </source>
</evidence>
<dbReference type="InterPro" id="IPR019199">
    <property type="entry name" value="Virulence_VapD/CRISPR_Cas2"/>
</dbReference>
<dbReference type="PANTHER" id="PTHR34405">
    <property type="entry name" value="CRISPR-ASSOCIATED ENDORIBONUCLEASE CAS2"/>
    <property type="match status" value="1"/>
</dbReference>
<keyword evidence="4 9" id="KW-0479">Metal-binding</keyword>
<keyword evidence="7 9" id="KW-0460">Magnesium</keyword>
<dbReference type="GO" id="GO:0016787">
    <property type="term" value="F:hydrolase activity"/>
    <property type="evidence" value="ECO:0007669"/>
    <property type="project" value="UniProtKB-KW"/>
</dbReference>
<dbReference type="GO" id="GO:0004521">
    <property type="term" value="F:RNA endonuclease activity"/>
    <property type="evidence" value="ECO:0007669"/>
    <property type="project" value="UniProtKB-UniRule"/>
</dbReference>
<dbReference type="PIRSF" id="PIRSF032582">
    <property type="entry name" value="Cas2"/>
    <property type="match status" value="1"/>
</dbReference>
<evidence type="ECO:0000256" key="3">
    <source>
        <dbReference type="ARBA" id="ARBA00022722"/>
    </source>
</evidence>
<dbReference type="GO" id="GO:0051607">
    <property type="term" value="P:defense response to virus"/>
    <property type="evidence" value="ECO:0007669"/>
    <property type="project" value="UniProtKB-UniRule"/>
</dbReference>
<comment type="subunit">
    <text evidence="9">Homodimer, forms a heterotetramer with a Cas1 homodimer.</text>
</comment>
<keyword evidence="3 9" id="KW-0540">Nuclease</keyword>
<dbReference type="Pfam" id="PF09827">
    <property type="entry name" value="CRISPR_Cas2"/>
    <property type="match status" value="1"/>
</dbReference>
<comment type="cofactor">
    <cofactor evidence="1 9">
        <name>Mg(2+)</name>
        <dbReference type="ChEBI" id="CHEBI:18420"/>
    </cofactor>
</comment>
<dbReference type="SUPFAM" id="SSF143430">
    <property type="entry name" value="TTP0101/SSO1404-like"/>
    <property type="match status" value="1"/>
</dbReference>
<dbReference type="InterPro" id="IPR021127">
    <property type="entry name" value="CRISPR_associated_Cas2"/>
</dbReference>
<evidence type="ECO:0000256" key="5">
    <source>
        <dbReference type="ARBA" id="ARBA00022759"/>
    </source>
</evidence>
<keyword evidence="5 9" id="KW-0255">Endonuclease</keyword>
<comment type="caution">
    <text evidence="11">The sequence shown here is derived from an EMBL/GenBank/DDBJ whole genome shotgun (WGS) entry which is preliminary data.</text>
</comment>
<sequence>MFIVVSYDISNDKRRNKIFKVLKDYGQWIQYSIFECGLEQKEYLKLRSRLNQLIDEEAGDSIRFYFLCEHCTNKVERIGGIEEMDKNTIII</sequence>
<evidence type="ECO:0000256" key="7">
    <source>
        <dbReference type="ARBA" id="ARBA00022842"/>
    </source>
</evidence>
<dbReference type="GO" id="GO:0043571">
    <property type="term" value="P:maintenance of CRISPR repeat elements"/>
    <property type="evidence" value="ECO:0007669"/>
    <property type="project" value="UniProtKB-UniRule"/>
</dbReference>
<keyword evidence="8 9" id="KW-0051">Antiviral defense</keyword>
<dbReference type="NCBIfam" id="TIGR01573">
    <property type="entry name" value="cas2"/>
    <property type="match status" value="1"/>
</dbReference>
<evidence type="ECO:0000256" key="9">
    <source>
        <dbReference type="HAMAP-Rule" id="MF_01471"/>
    </source>
</evidence>
<dbReference type="EMBL" id="LWDV01000009">
    <property type="protein sequence ID" value="OCL26495.1"/>
    <property type="molecule type" value="Genomic_DNA"/>
</dbReference>
<evidence type="ECO:0000256" key="6">
    <source>
        <dbReference type="ARBA" id="ARBA00022801"/>
    </source>
</evidence>
<evidence type="ECO:0000256" key="4">
    <source>
        <dbReference type="ARBA" id="ARBA00022723"/>
    </source>
</evidence>
<dbReference type="EC" id="3.1.-.-" evidence="9"/>